<proteinExistence type="predicted"/>
<evidence type="ECO:0000313" key="1">
    <source>
        <dbReference type="EMBL" id="QBZ66607.1"/>
    </source>
</evidence>
<reference evidence="1 2" key="1">
    <citation type="journal article" date="2019" name="Mol. Biol. Evol.">
        <title>Blast fungal genomes show frequent chromosomal changes, gene gains and losses, and effector gene turnover.</title>
        <authorList>
            <person name="Gomez Luciano L.B."/>
            <person name="Jason Tsai I."/>
            <person name="Chuma I."/>
            <person name="Tosa Y."/>
            <person name="Chen Y.H."/>
            <person name="Li J.Y."/>
            <person name="Li M.Y."/>
            <person name="Jade Lu M.Y."/>
            <person name="Nakayashiki H."/>
            <person name="Li W.H."/>
        </authorList>
    </citation>
    <scope>NUCLEOTIDE SEQUENCE [LARGE SCALE GENOMIC DNA]</scope>
    <source>
        <strain evidence="1">MZ5-1-6</strain>
    </source>
</reference>
<name>A0A4P7NVJ4_PYROR</name>
<evidence type="ECO:0000313" key="2">
    <source>
        <dbReference type="Proteomes" id="UP000294847"/>
    </source>
</evidence>
<gene>
    <name evidence="1" type="ORF">PoMZ_13590</name>
</gene>
<accession>A0A4P7NVJ4</accession>
<dbReference type="EMBL" id="CP034210">
    <property type="protein sequence ID" value="QBZ66607.1"/>
    <property type="molecule type" value="Genomic_DNA"/>
</dbReference>
<sequence length="108" mass="11337">MHGTARLPRHSVQTAPPVVVRTGNRTPGIDAVEDTCVVLDHGGQETAVPRTFSTSPMAPACNAVGWTRSLTRLIGGRGSSSSRGASSEEKSIYFAIHTLAIGWHGTSP</sequence>
<dbReference type="AlphaFoldDB" id="A0A4P7NVJ4"/>
<dbReference type="Proteomes" id="UP000294847">
    <property type="component" value="Chromosome 7"/>
</dbReference>
<organism evidence="1 2">
    <name type="scientific">Pyricularia oryzae</name>
    <name type="common">Rice blast fungus</name>
    <name type="synonym">Magnaporthe oryzae</name>
    <dbReference type="NCBI Taxonomy" id="318829"/>
    <lineage>
        <taxon>Eukaryota</taxon>
        <taxon>Fungi</taxon>
        <taxon>Dikarya</taxon>
        <taxon>Ascomycota</taxon>
        <taxon>Pezizomycotina</taxon>
        <taxon>Sordariomycetes</taxon>
        <taxon>Sordariomycetidae</taxon>
        <taxon>Magnaporthales</taxon>
        <taxon>Pyriculariaceae</taxon>
        <taxon>Pyricularia</taxon>
    </lineage>
</organism>
<protein>
    <submittedName>
        <fullName evidence="1">Uncharacterized protein</fullName>
    </submittedName>
</protein>